<dbReference type="GO" id="GO:0005524">
    <property type="term" value="F:ATP binding"/>
    <property type="evidence" value="ECO:0007669"/>
    <property type="project" value="InterPro"/>
</dbReference>
<dbReference type="AlphaFoldDB" id="A0A916DTA2"/>
<evidence type="ECO:0000313" key="2">
    <source>
        <dbReference type="EMBL" id="BDS11321.1"/>
    </source>
</evidence>
<protein>
    <submittedName>
        <fullName evidence="2">AAA family ATPase</fullName>
    </submittedName>
</protein>
<dbReference type="SMART" id="SM00382">
    <property type="entry name" value="AAA"/>
    <property type="match status" value="1"/>
</dbReference>
<dbReference type="EMBL" id="AP026867">
    <property type="protein sequence ID" value="BDS11321.1"/>
    <property type="molecule type" value="Genomic_DNA"/>
</dbReference>
<dbReference type="KEGG" id="aup:AsAng_0020330"/>
<dbReference type="Gene3D" id="3.40.50.300">
    <property type="entry name" value="P-loop containing nucleotide triphosphate hydrolases"/>
    <property type="match status" value="1"/>
</dbReference>
<organism evidence="2 3">
    <name type="scientific">Aureispira anguillae</name>
    <dbReference type="NCBI Taxonomy" id="2864201"/>
    <lineage>
        <taxon>Bacteria</taxon>
        <taxon>Pseudomonadati</taxon>
        <taxon>Bacteroidota</taxon>
        <taxon>Saprospiria</taxon>
        <taxon>Saprospirales</taxon>
        <taxon>Saprospiraceae</taxon>
        <taxon>Aureispira</taxon>
    </lineage>
</organism>
<evidence type="ECO:0000313" key="3">
    <source>
        <dbReference type="Proteomes" id="UP001060919"/>
    </source>
</evidence>
<proteinExistence type="predicted"/>
<accession>A0A916DTA2</accession>
<dbReference type="InterPro" id="IPR027417">
    <property type="entry name" value="P-loop_NTPase"/>
</dbReference>
<dbReference type="PANTHER" id="PTHR43581">
    <property type="entry name" value="ATP/GTP PHOSPHATASE"/>
    <property type="match status" value="1"/>
</dbReference>
<dbReference type="RefSeq" id="WP_264792512.1">
    <property type="nucleotide sequence ID" value="NZ_AP026867.1"/>
</dbReference>
<dbReference type="InterPro" id="IPR003593">
    <property type="entry name" value="AAA+_ATPase"/>
</dbReference>
<dbReference type="InterPro" id="IPR051396">
    <property type="entry name" value="Bact_Antivir_Def_Nuclease"/>
</dbReference>
<reference evidence="2" key="1">
    <citation type="submission" date="2022-09" db="EMBL/GenBank/DDBJ databases">
        <title>Aureispira anguillicida sp. nov., isolated from Leptocephalus of Japanese eel Anguilla japonica.</title>
        <authorList>
            <person name="Yuasa K."/>
            <person name="Mekata T."/>
            <person name="Ikunari K."/>
        </authorList>
    </citation>
    <scope>NUCLEOTIDE SEQUENCE</scope>
    <source>
        <strain evidence="2">EL160426</strain>
    </source>
</reference>
<dbReference type="Proteomes" id="UP001060919">
    <property type="component" value="Chromosome"/>
</dbReference>
<dbReference type="PANTHER" id="PTHR43581:SF4">
    <property type="entry name" value="ATP_GTP PHOSPHATASE"/>
    <property type="match status" value="1"/>
</dbReference>
<dbReference type="InterPro" id="IPR003959">
    <property type="entry name" value="ATPase_AAA_core"/>
</dbReference>
<gene>
    <name evidence="2" type="ORF">AsAng_0020330</name>
</gene>
<dbReference type="SUPFAM" id="SSF52540">
    <property type="entry name" value="P-loop containing nucleoside triphosphate hydrolases"/>
    <property type="match status" value="1"/>
</dbReference>
<sequence length="653" mass="76536">MITLSKKLKLELFNVILNEKSPFGFISDEDGLIPFLNKIWDLKNMPSTDPRFSTAEQDIAQHTIRNDDWELEFLFDEILNLFEDDSKYRLFIETILSPEFRETEDGITKYFYLINPYLEKESYALIINEYNNEDLPIYKVGLKAEAEELLIELKENTIPFIVETQLTGKSSLARSHKTPKTTPSFVLAFNSGWNDYSVVSSFSLFYYSEGIQYVYIGDVKIIHIETLNTSKKIPLSFNSLPDIFCSLGQNISYYNRLKEHFGKEFKSILFALRDAAFFPDIHEKYEQNSNFINSLIRTNTAERLLREAKYQVYNYDLSNLYSFKYTFQPKYSKESIEVDFNFNNNKNLPNRIYAIIGKNGIGKTQLISSLPFDIYKKKDDVFMPKTPLFSKVIAVSYSIFDSFKVPQKTASFNYLYCGLKDENGENISEKDLVRRFHKSSQKIKNLKRIQEWNQILLNFIDKQLLSQFIRLKRIDQRREYVIDFEGFSKIKNILSSGQNIILYIITEIVANIRYDSLLLYDEPETHLHPNAISQLINTIYELVNEFESYCILATHSPLIIRELLSRNVYILERFDDTPAIRKLNIETFGENLTTLTEEVFGNREIPKQYKIILENLVYEGKNYEQILSLLESDNIPLSLNAKIYIKSLLNEKY</sequence>
<dbReference type="Pfam" id="PF13304">
    <property type="entry name" value="AAA_21"/>
    <property type="match status" value="1"/>
</dbReference>
<keyword evidence="3" id="KW-1185">Reference proteome</keyword>
<dbReference type="Pfam" id="PF18860">
    <property type="entry name" value="AbiJ_NTD3"/>
    <property type="match status" value="1"/>
</dbReference>
<feature type="domain" description="AAA+ ATPase" evidence="1">
    <location>
        <begin position="349"/>
        <end position="575"/>
    </location>
</feature>
<dbReference type="GO" id="GO:0016887">
    <property type="term" value="F:ATP hydrolysis activity"/>
    <property type="evidence" value="ECO:0007669"/>
    <property type="project" value="InterPro"/>
</dbReference>
<evidence type="ECO:0000259" key="1">
    <source>
        <dbReference type="SMART" id="SM00382"/>
    </source>
</evidence>
<dbReference type="InterPro" id="IPR041427">
    <property type="entry name" value="AbiJ-NTD3"/>
</dbReference>
<name>A0A916DTA2_9BACT</name>